<protein>
    <submittedName>
        <fullName evidence="1">Uncharacterized protein</fullName>
    </submittedName>
</protein>
<proteinExistence type="predicted"/>
<sequence>MRKEKVVLSPEQKEFQKMKRFIEKRFPGARTAMNSVGHYSVVHGKDMESVVPAELLYPPAVTVREAWQQAKSVAWFVNMIRKSNNAFSDDKIFKKLAKERGNEE</sequence>
<gene>
    <name evidence="1" type="ORF">UFOVP450_118</name>
</gene>
<organism evidence="1">
    <name type="scientific">uncultured Caudovirales phage</name>
    <dbReference type="NCBI Taxonomy" id="2100421"/>
    <lineage>
        <taxon>Viruses</taxon>
        <taxon>Duplodnaviria</taxon>
        <taxon>Heunggongvirae</taxon>
        <taxon>Uroviricota</taxon>
        <taxon>Caudoviricetes</taxon>
        <taxon>Peduoviridae</taxon>
        <taxon>Maltschvirus</taxon>
        <taxon>Maltschvirus maltsch</taxon>
    </lineage>
</organism>
<evidence type="ECO:0000313" key="1">
    <source>
        <dbReference type="EMBL" id="CAB4143353.1"/>
    </source>
</evidence>
<dbReference type="EMBL" id="LR796421">
    <property type="protein sequence ID" value="CAB4143353.1"/>
    <property type="molecule type" value="Genomic_DNA"/>
</dbReference>
<accession>A0A6J5MDF5</accession>
<reference evidence="1" key="1">
    <citation type="submission" date="2020-04" db="EMBL/GenBank/DDBJ databases">
        <authorList>
            <person name="Chiriac C."/>
            <person name="Salcher M."/>
            <person name="Ghai R."/>
            <person name="Kavagutti S V."/>
        </authorList>
    </citation>
    <scope>NUCLEOTIDE SEQUENCE</scope>
</reference>
<name>A0A6J5MDF5_9CAUD</name>